<protein>
    <submittedName>
        <fullName evidence="2">Uncharacterized protein</fullName>
    </submittedName>
</protein>
<feature type="compositionally biased region" description="Basic and acidic residues" evidence="1">
    <location>
        <begin position="132"/>
        <end position="143"/>
    </location>
</feature>
<organism evidence="2">
    <name type="scientific">Ensete ventricosum</name>
    <name type="common">Abyssinian banana</name>
    <name type="synonym">Musa ensete</name>
    <dbReference type="NCBI Taxonomy" id="4639"/>
    <lineage>
        <taxon>Eukaryota</taxon>
        <taxon>Viridiplantae</taxon>
        <taxon>Streptophyta</taxon>
        <taxon>Embryophyta</taxon>
        <taxon>Tracheophyta</taxon>
        <taxon>Spermatophyta</taxon>
        <taxon>Magnoliopsida</taxon>
        <taxon>Liliopsida</taxon>
        <taxon>Zingiberales</taxon>
        <taxon>Musaceae</taxon>
        <taxon>Ensete</taxon>
    </lineage>
</organism>
<proteinExistence type="predicted"/>
<dbReference type="AlphaFoldDB" id="A0A445MF38"/>
<sequence>MWVPLLNPGGTEPVAVKKSARIARSSIQIVPVRSLLHQQTASRLRHNHHCHLSLSLSLSLYKLSSTSVERNQETPQEETALSKQSAAQLHRRQGPSCIACCHAVRWDHGCRHPTKTPIDCSTPVKSFNDFAAAERRSEEDSKEGGLPARIPQSGIASSHHLAVLP</sequence>
<gene>
    <name evidence="2" type="ORF">BHM03_00017458</name>
</gene>
<feature type="region of interest" description="Disordered" evidence="1">
    <location>
        <begin position="132"/>
        <end position="165"/>
    </location>
</feature>
<dbReference type="EMBL" id="KV875761">
    <property type="protein sequence ID" value="RZR72816.1"/>
    <property type="molecule type" value="Genomic_DNA"/>
</dbReference>
<reference evidence="2" key="1">
    <citation type="journal article" date="2018" name="Data Brief">
        <title>Genome sequence data from 17 accessions of Ensete ventricosum, a staple food crop for millions in Ethiopia.</title>
        <authorList>
            <person name="Yemataw Z."/>
            <person name="Muzemil S."/>
            <person name="Ambachew D."/>
            <person name="Tripathi L."/>
            <person name="Tesfaye K."/>
            <person name="Chala A."/>
            <person name="Farbos A."/>
            <person name="O'Neill P."/>
            <person name="Moore K."/>
            <person name="Grant M."/>
            <person name="Studholme D.J."/>
        </authorList>
    </citation>
    <scope>NUCLEOTIDE SEQUENCE [LARGE SCALE GENOMIC DNA]</scope>
    <source>
        <tissue evidence="2">Leaf</tissue>
    </source>
</reference>
<evidence type="ECO:0000313" key="2">
    <source>
        <dbReference type="EMBL" id="RZR72816.1"/>
    </source>
</evidence>
<name>A0A445MF38_ENSVE</name>
<evidence type="ECO:0000256" key="1">
    <source>
        <dbReference type="SAM" id="MobiDB-lite"/>
    </source>
</evidence>
<dbReference type="Proteomes" id="UP000290560">
    <property type="component" value="Unassembled WGS sequence"/>
</dbReference>
<accession>A0A445MF38</accession>